<organism evidence="2 3">
    <name type="scientific">Brassica oleracea var. oleracea</name>
    <dbReference type="NCBI Taxonomy" id="109376"/>
    <lineage>
        <taxon>Eukaryota</taxon>
        <taxon>Viridiplantae</taxon>
        <taxon>Streptophyta</taxon>
        <taxon>Embryophyta</taxon>
        <taxon>Tracheophyta</taxon>
        <taxon>Spermatophyta</taxon>
        <taxon>Magnoliopsida</taxon>
        <taxon>eudicotyledons</taxon>
        <taxon>Gunneridae</taxon>
        <taxon>Pentapetalae</taxon>
        <taxon>rosids</taxon>
        <taxon>malvids</taxon>
        <taxon>Brassicales</taxon>
        <taxon>Brassicaceae</taxon>
        <taxon>Brassiceae</taxon>
        <taxon>Brassica</taxon>
    </lineage>
</organism>
<evidence type="ECO:0000256" key="1">
    <source>
        <dbReference type="SAM" id="MobiDB-lite"/>
    </source>
</evidence>
<sequence>MFFCMKLRTKSFTEISKRANILLDSGFNARLSYFGLAREGPKDDRSYVTAEIHRSSNNEMRHQQLQCSPARNSLWT</sequence>
<feature type="region of interest" description="Disordered" evidence="1">
    <location>
        <begin position="57"/>
        <end position="76"/>
    </location>
</feature>
<dbReference type="Proteomes" id="UP000032141">
    <property type="component" value="Chromosome C2"/>
</dbReference>
<evidence type="ECO:0000313" key="3">
    <source>
        <dbReference type="Proteomes" id="UP000032141"/>
    </source>
</evidence>
<dbReference type="EnsemblPlants" id="Bo2g082140.1">
    <property type="protein sequence ID" value="Bo2g082140.1"/>
    <property type="gene ID" value="Bo2g082140"/>
</dbReference>
<dbReference type="HOGENOM" id="CLU_2657880_0_0_1"/>
<dbReference type="eggNOG" id="KOG1187">
    <property type="taxonomic scope" value="Eukaryota"/>
</dbReference>
<name>A0A0D3AQH9_BRAOL</name>
<proteinExistence type="predicted"/>
<dbReference type="AlphaFoldDB" id="A0A0D3AQH9"/>
<reference evidence="2" key="2">
    <citation type="submission" date="2015-03" db="UniProtKB">
        <authorList>
            <consortium name="EnsemblPlants"/>
        </authorList>
    </citation>
    <scope>IDENTIFICATION</scope>
</reference>
<reference evidence="2 3" key="1">
    <citation type="journal article" date="2014" name="Genome Biol.">
        <title>Transcriptome and methylome profiling reveals relics of genome dominance in the mesopolyploid Brassica oleracea.</title>
        <authorList>
            <person name="Parkin I.A."/>
            <person name="Koh C."/>
            <person name="Tang H."/>
            <person name="Robinson S.J."/>
            <person name="Kagale S."/>
            <person name="Clarke W.E."/>
            <person name="Town C.D."/>
            <person name="Nixon J."/>
            <person name="Krishnakumar V."/>
            <person name="Bidwell S.L."/>
            <person name="Denoeud F."/>
            <person name="Belcram H."/>
            <person name="Links M.G."/>
            <person name="Just J."/>
            <person name="Clarke C."/>
            <person name="Bender T."/>
            <person name="Huebert T."/>
            <person name="Mason A.S."/>
            <person name="Pires J.C."/>
            <person name="Barker G."/>
            <person name="Moore J."/>
            <person name="Walley P.G."/>
            <person name="Manoli S."/>
            <person name="Batley J."/>
            <person name="Edwards D."/>
            <person name="Nelson M.N."/>
            <person name="Wang X."/>
            <person name="Paterson A.H."/>
            <person name="King G."/>
            <person name="Bancroft I."/>
            <person name="Chalhoub B."/>
            <person name="Sharpe A.G."/>
        </authorList>
    </citation>
    <scope>NUCLEOTIDE SEQUENCE</scope>
    <source>
        <strain evidence="2 3">cv. TO1000</strain>
    </source>
</reference>
<feature type="compositionally biased region" description="Polar residues" evidence="1">
    <location>
        <begin position="63"/>
        <end position="76"/>
    </location>
</feature>
<evidence type="ECO:0000313" key="2">
    <source>
        <dbReference type="EnsemblPlants" id="Bo2g082140.1"/>
    </source>
</evidence>
<accession>A0A0D3AQH9</accession>
<keyword evidence="3" id="KW-1185">Reference proteome</keyword>
<protein>
    <submittedName>
        <fullName evidence="2">Uncharacterized protein</fullName>
    </submittedName>
</protein>
<dbReference type="Gramene" id="Bo2g082140.1">
    <property type="protein sequence ID" value="Bo2g082140.1"/>
    <property type="gene ID" value="Bo2g082140"/>
</dbReference>